<proteinExistence type="inferred from homology"/>
<dbReference type="AlphaFoldDB" id="A0A855YFI7"/>
<sequence length="222" mass="24914">MNQFNRFKKVFPDSNLFYSYGLSEAGPRVTFISAEEIINKGMSSGKPLDNIEIKIFREKGSKDTDPGEIMLKSPSLMLGYFNNEYLTKRKLINGWLATGDMGFIDTEGNLHVLGRKDEAFIRGGKLVYPSEIEHAIMQINEVKDCLVYGELTKNGSCNIYSLVTLDCGSRINVHDITGKLRGVLPLYLIPQKIKIVKVIPNNAGKSNRKKILEGGFFDNVKQ</sequence>
<protein>
    <submittedName>
        <fullName evidence="4">AMP-binding enzyme</fullName>
    </submittedName>
</protein>
<evidence type="ECO:0000256" key="2">
    <source>
        <dbReference type="ARBA" id="ARBA00022598"/>
    </source>
</evidence>
<dbReference type="Pfam" id="PF00501">
    <property type="entry name" value="AMP-binding"/>
    <property type="match status" value="1"/>
</dbReference>
<dbReference type="Gene3D" id="3.30.300.30">
    <property type="match status" value="1"/>
</dbReference>
<dbReference type="Gene3D" id="3.40.50.12780">
    <property type="entry name" value="N-terminal domain of ligase-like"/>
    <property type="match status" value="1"/>
</dbReference>
<feature type="domain" description="AMP-dependent synthetase/ligase" evidence="3">
    <location>
        <begin position="5"/>
        <end position="81"/>
    </location>
</feature>
<reference evidence="4 5" key="1">
    <citation type="submission" date="2018-05" db="EMBL/GenBank/DDBJ databases">
        <title>Freshwater and sediment microbial communities from various areas in North America, analyzing microbe dynamics in response to fracking.</title>
        <authorList>
            <person name="Lamendella R."/>
        </authorList>
    </citation>
    <scope>NUCLEOTIDE SEQUENCE [LARGE SCALE GENOMIC DNA]</scope>
    <source>
        <strain evidence="4 5">DB-3</strain>
    </source>
</reference>
<evidence type="ECO:0000313" key="5">
    <source>
        <dbReference type="Proteomes" id="UP000247078"/>
    </source>
</evidence>
<evidence type="ECO:0000313" key="4">
    <source>
        <dbReference type="EMBL" id="PWW44319.1"/>
    </source>
</evidence>
<comment type="caution">
    <text evidence="4">The sequence shown here is derived from an EMBL/GenBank/DDBJ whole genome shotgun (WGS) entry which is preliminary data.</text>
</comment>
<dbReference type="CDD" id="cd04433">
    <property type="entry name" value="AFD_class_I"/>
    <property type="match status" value="1"/>
</dbReference>
<dbReference type="PANTHER" id="PTHR43201:SF5">
    <property type="entry name" value="MEDIUM-CHAIN ACYL-COA LIGASE ACSF2, MITOCHONDRIAL"/>
    <property type="match status" value="1"/>
</dbReference>
<gene>
    <name evidence="4" type="ORF">DET56_102552</name>
</gene>
<dbReference type="Proteomes" id="UP000247078">
    <property type="component" value="Unassembled WGS sequence"/>
</dbReference>
<evidence type="ECO:0000259" key="3">
    <source>
        <dbReference type="Pfam" id="PF00501"/>
    </source>
</evidence>
<organism evidence="4 5">
    <name type="scientific">Paenibacillus pabuli</name>
    <dbReference type="NCBI Taxonomy" id="1472"/>
    <lineage>
        <taxon>Bacteria</taxon>
        <taxon>Bacillati</taxon>
        <taxon>Bacillota</taxon>
        <taxon>Bacilli</taxon>
        <taxon>Bacillales</taxon>
        <taxon>Paenibacillaceae</taxon>
        <taxon>Paenibacillus</taxon>
    </lineage>
</organism>
<dbReference type="GO" id="GO:0006631">
    <property type="term" value="P:fatty acid metabolic process"/>
    <property type="evidence" value="ECO:0007669"/>
    <property type="project" value="TreeGrafter"/>
</dbReference>
<dbReference type="InterPro" id="IPR042099">
    <property type="entry name" value="ANL_N_sf"/>
</dbReference>
<dbReference type="SUPFAM" id="SSF56801">
    <property type="entry name" value="Acetyl-CoA synthetase-like"/>
    <property type="match status" value="1"/>
</dbReference>
<keyword evidence="2" id="KW-0436">Ligase</keyword>
<dbReference type="EMBL" id="QGTZ01000002">
    <property type="protein sequence ID" value="PWW44319.1"/>
    <property type="molecule type" value="Genomic_DNA"/>
</dbReference>
<name>A0A855YFI7_9BACL</name>
<dbReference type="InterPro" id="IPR000873">
    <property type="entry name" value="AMP-dep_synth/lig_dom"/>
</dbReference>
<dbReference type="InterPro" id="IPR045851">
    <property type="entry name" value="AMP-bd_C_sf"/>
</dbReference>
<dbReference type="PANTHER" id="PTHR43201">
    <property type="entry name" value="ACYL-COA SYNTHETASE"/>
    <property type="match status" value="1"/>
</dbReference>
<dbReference type="GO" id="GO:0031956">
    <property type="term" value="F:medium-chain fatty acid-CoA ligase activity"/>
    <property type="evidence" value="ECO:0007669"/>
    <property type="project" value="TreeGrafter"/>
</dbReference>
<accession>A0A855YFI7</accession>
<comment type="similarity">
    <text evidence="1">Belongs to the ATP-dependent AMP-binding enzyme family.</text>
</comment>
<evidence type="ECO:0000256" key="1">
    <source>
        <dbReference type="ARBA" id="ARBA00006432"/>
    </source>
</evidence>